<dbReference type="Proteomes" id="UP000738431">
    <property type="component" value="Chromosome"/>
</dbReference>
<reference evidence="4 5" key="1">
    <citation type="submission" date="2023-12" db="EMBL/GenBank/DDBJ databases">
        <title>Description of an unclassified Opitutus bacterium of Verrucomicrobiota.</title>
        <authorList>
            <person name="Zhang D.-F."/>
        </authorList>
    </citation>
    <scope>NUCLEOTIDE SEQUENCE [LARGE SCALE GENOMIC DNA]</scope>
    <source>
        <strain evidence="4 5">WL0086</strain>
    </source>
</reference>
<evidence type="ECO:0000259" key="3">
    <source>
        <dbReference type="Pfam" id="PF18184"/>
    </source>
</evidence>
<dbReference type="SUPFAM" id="SSF102405">
    <property type="entry name" value="MCP/YpsA-like"/>
    <property type="match status" value="1"/>
</dbReference>
<feature type="transmembrane region" description="Helical" evidence="1">
    <location>
        <begin position="414"/>
        <end position="436"/>
    </location>
</feature>
<dbReference type="Pfam" id="PF18181">
    <property type="entry name" value="SLATT_1"/>
    <property type="match status" value="1"/>
</dbReference>
<keyword evidence="1" id="KW-0812">Transmembrane</keyword>
<feature type="transmembrane region" description="Helical" evidence="1">
    <location>
        <begin position="380"/>
        <end position="402"/>
    </location>
</feature>
<keyword evidence="5" id="KW-1185">Reference proteome</keyword>
<proteinExistence type="predicted"/>
<organism evidence="4 5">
    <name type="scientific">Actomonas aquatica</name>
    <dbReference type="NCBI Taxonomy" id="2866162"/>
    <lineage>
        <taxon>Bacteria</taxon>
        <taxon>Pseudomonadati</taxon>
        <taxon>Verrucomicrobiota</taxon>
        <taxon>Opitutia</taxon>
        <taxon>Opitutales</taxon>
        <taxon>Opitutaceae</taxon>
        <taxon>Actomonas</taxon>
    </lineage>
</organism>
<dbReference type="Gene3D" id="3.40.50.450">
    <property type="match status" value="1"/>
</dbReference>
<dbReference type="InterPro" id="IPR040884">
    <property type="entry name" value="SLATT_1"/>
</dbReference>
<evidence type="ECO:0000313" key="4">
    <source>
        <dbReference type="EMBL" id="WRQ85886.1"/>
    </source>
</evidence>
<feature type="transmembrane region" description="Helical" evidence="1">
    <location>
        <begin position="261"/>
        <end position="281"/>
    </location>
</feature>
<gene>
    <name evidence="4" type="ORF">K1X11_013820</name>
</gene>
<protein>
    <recommendedName>
        <fullName evidence="6">SMODS and SLOG-associating 2TM effector domain-containing protein</fullName>
    </recommendedName>
</protein>
<accession>A0ABZ1C2F3</accession>
<keyword evidence="1" id="KW-0472">Membrane</keyword>
<feature type="domain" description="SMODS and SLOG-associating 2TM effector" evidence="2">
    <location>
        <begin position="352"/>
        <end position="487"/>
    </location>
</feature>
<dbReference type="EMBL" id="CP139781">
    <property type="protein sequence ID" value="WRQ85886.1"/>
    <property type="molecule type" value="Genomic_DNA"/>
</dbReference>
<feature type="domain" description="SMODS and SLOG-associating 2TM effector" evidence="3">
    <location>
        <begin position="219"/>
        <end position="329"/>
    </location>
</feature>
<evidence type="ECO:0000259" key="2">
    <source>
        <dbReference type="Pfam" id="PF18181"/>
    </source>
</evidence>
<dbReference type="InterPro" id="IPR041116">
    <property type="entry name" value="SLATT_3"/>
</dbReference>
<name>A0ABZ1C2F3_9BACT</name>
<feature type="transmembrane region" description="Helical" evidence="1">
    <location>
        <begin position="234"/>
        <end position="255"/>
    </location>
</feature>
<dbReference type="RefSeq" id="WP_221032704.1">
    <property type="nucleotide sequence ID" value="NZ_CP139781.1"/>
</dbReference>
<evidence type="ECO:0008006" key="6">
    <source>
        <dbReference type="Google" id="ProtNLM"/>
    </source>
</evidence>
<dbReference type="Pfam" id="PF18184">
    <property type="entry name" value="SLATT_3"/>
    <property type="match status" value="1"/>
</dbReference>
<keyword evidence="1" id="KW-1133">Transmembrane helix</keyword>
<evidence type="ECO:0000256" key="1">
    <source>
        <dbReference type="SAM" id="Phobius"/>
    </source>
</evidence>
<evidence type="ECO:0000313" key="5">
    <source>
        <dbReference type="Proteomes" id="UP000738431"/>
    </source>
</evidence>
<sequence>MSDHSASSLPLFHMVGFTGHRFVVDDAMIAMAIGRELEALNELSAGDWNAISSAAEGTDQMFAREAMERGMAWSAVLPLDPAEFKRDFSEEKWAEVETLLQQAQGTRVIESNGTREEAYMDCGLETVNACDVLIAVWDGQEARGLGGTADVVSYAAELKTPTIIIDARSGESRRVHFDQFRHSDAELDFLNAQAPVDTAPSDEQVAAGVPDALLRFQAKTDAAATANAPHFRRLIVSTVLLHVIATIVAAAALAFHLHWIVLPWIKLLCLVGALGVARVIHHYRAQHNWVRCRLAAEIARAAIATWHLPRRTPLFAELDLPSVRQLLRSLHILNRRANAGETPDLKAFRERYGRQRIDDQLAYYRRQLSKAQPLLKRLRLGFSVSTIVAIVATAIYAVHHTLHLAPLPGMAEELVFYFLPIVLPVIAAAFMAFVSINDLHRRVARYHEMIHTLEAARRRLAYSQTWHSVEQVVRQTERTLLQEVLEWHTLMSHLESH</sequence>